<dbReference type="OrthoDB" id="381178at2759"/>
<dbReference type="Proteomes" id="UP000030656">
    <property type="component" value="Unassembled WGS sequence"/>
</dbReference>
<protein>
    <submittedName>
        <fullName evidence="1">Uncharacterized protein</fullName>
    </submittedName>
</protein>
<reference evidence="1 2" key="1">
    <citation type="submission" date="2013-02" db="EMBL/GenBank/DDBJ databases">
        <title>The Genome Annotation of Plasmodium falciparum FCH/4.</title>
        <authorList>
            <consortium name="The Broad Institute Genome Sequencing Platform"/>
            <consortium name="The Broad Institute Genome Sequencing Center for Infectious Disease"/>
            <person name="Neafsey D."/>
            <person name="Hoffman S."/>
            <person name="Volkman S."/>
            <person name="Rosenthal P."/>
            <person name="Walker B."/>
            <person name="Young S.K."/>
            <person name="Zeng Q."/>
            <person name="Gargeya S."/>
            <person name="Fitzgerald M."/>
            <person name="Haas B."/>
            <person name="Abouelleil A."/>
            <person name="Allen A.W."/>
            <person name="Alvarado L."/>
            <person name="Arachchi H.M."/>
            <person name="Berlin A.M."/>
            <person name="Chapman S.B."/>
            <person name="Gainer-Dewar J."/>
            <person name="Goldberg J."/>
            <person name="Griggs A."/>
            <person name="Gujja S."/>
            <person name="Hansen M."/>
            <person name="Howarth C."/>
            <person name="Imamovic A."/>
            <person name="Ireland A."/>
            <person name="Larimer J."/>
            <person name="McCowan C."/>
            <person name="Murphy C."/>
            <person name="Pearson M."/>
            <person name="Poon T.W."/>
            <person name="Priest M."/>
            <person name="Roberts A."/>
            <person name="Saif S."/>
            <person name="Shea T."/>
            <person name="Sisk P."/>
            <person name="Sykes S."/>
            <person name="Wortman J."/>
            <person name="Nusbaum C."/>
            <person name="Birren B."/>
        </authorList>
    </citation>
    <scope>NUCLEOTIDE SEQUENCE [LARGE SCALE GENOMIC DNA]</scope>
    <source>
        <strain evidence="1 2">FCH/4</strain>
    </source>
</reference>
<proteinExistence type="predicted"/>
<reference evidence="1 2" key="2">
    <citation type="submission" date="2013-02" db="EMBL/GenBank/DDBJ databases">
        <title>The Genome Sequence of Plasmodium falciparum FCH/4.</title>
        <authorList>
            <consortium name="The Broad Institute Genome Sequencing Platform"/>
            <consortium name="The Broad Institute Genome Sequencing Center for Infectious Disease"/>
            <person name="Neafsey D."/>
            <person name="Cheeseman I."/>
            <person name="Volkman S."/>
            <person name="Adams J."/>
            <person name="Walker B."/>
            <person name="Young S.K."/>
            <person name="Zeng Q."/>
            <person name="Gargeya S."/>
            <person name="Fitzgerald M."/>
            <person name="Haas B."/>
            <person name="Abouelleil A."/>
            <person name="Alvarado L."/>
            <person name="Arachchi H.M."/>
            <person name="Berlin A.M."/>
            <person name="Chapman S.B."/>
            <person name="Dewar J."/>
            <person name="Goldberg J."/>
            <person name="Griggs A."/>
            <person name="Gujja S."/>
            <person name="Hansen M."/>
            <person name="Howarth C."/>
            <person name="Imamovic A."/>
            <person name="Larimer J."/>
            <person name="McCowan C."/>
            <person name="Murphy C."/>
            <person name="Neiman D."/>
            <person name="Pearson M."/>
            <person name="Priest M."/>
            <person name="Roberts A."/>
            <person name="Saif S."/>
            <person name="Shea T."/>
            <person name="Sisk P."/>
            <person name="Sykes S."/>
            <person name="Wortman J."/>
            <person name="Nusbaum C."/>
            <person name="Birren B."/>
        </authorList>
    </citation>
    <scope>NUCLEOTIDE SEQUENCE [LARGE SCALE GENOMIC DNA]</scope>
    <source>
        <strain evidence="1 2">FCH/4</strain>
    </source>
</reference>
<dbReference type="InterPro" id="IPR002093">
    <property type="entry name" value="BRCA2_repeat"/>
</dbReference>
<dbReference type="EMBL" id="KI927962">
    <property type="protein sequence ID" value="ETW29502.1"/>
    <property type="molecule type" value="Genomic_DNA"/>
</dbReference>
<evidence type="ECO:0000313" key="1">
    <source>
        <dbReference type="EMBL" id="ETW29502.1"/>
    </source>
</evidence>
<accession>A0A024VM00</accession>
<dbReference type="PROSITE" id="PS50138">
    <property type="entry name" value="BRCA2_REPEAT"/>
    <property type="match status" value="2"/>
</dbReference>
<name>A0A024VM00_PLAFA</name>
<evidence type="ECO:0000313" key="2">
    <source>
        <dbReference type="Proteomes" id="UP000030656"/>
    </source>
</evidence>
<organism evidence="1 2">
    <name type="scientific">Plasmodium falciparum FCH/4</name>
    <dbReference type="NCBI Taxonomy" id="1036724"/>
    <lineage>
        <taxon>Eukaryota</taxon>
        <taxon>Sar</taxon>
        <taxon>Alveolata</taxon>
        <taxon>Apicomplexa</taxon>
        <taxon>Aconoidasida</taxon>
        <taxon>Haemosporida</taxon>
        <taxon>Plasmodiidae</taxon>
        <taxon>Plasmodium</taxon>
        <taxon>Plasmodium (Laverania)</taxon>
    </lineage>
</organism>
<gene>
    <name evidence="1" type="ORF">PFFCH_03073</name>
</gene>
<sequence length="2603" mass="312578">MNHNKINYHLSVKDDEIKKHESNNKYGIYKYKNEQIYKTYDDKDTPNYINNFYDCLDTFCDNVGDKNEFEKNKVIMKSGTTNVHKHYDNTFNKNRNSVISINNINSAYRNETDNKPYISNSVPKYLNNNLLIDENIFKTQNNDNNENIRKFRNISYSEIKHPNYNYLRRDAEPKCRMSNERIYSYNKDNYINPRLKDNYCNISNSPRNNRDMHLQIRDDNCKYVEKFYTNCQIQKGKEKDAYNNNNNSSNNNHNKAGYYNYYVYNKGFNFYEETINNNNQLKQYSNIHSLKSIDGDQYSHLNYTSKSFNDNRNMNYYQDQNKHNNNSYDATRKEGNEKQYHMYQNESIIPFLENEHSINDPIIKIREKEITRYQNIEYLQNNEHIRNRHKGKNIPGENMMFQFDKIIEKKVNISYTHHEYVVRNKNKPIEYNKDDFYFCKDKEDSENMMKCDLKIMNEQDVIHNINDTSMNPEQKKKIIRLQNDNNLYNEYDNYDNDMNMFINKIYKNNMYHNERMPRFSEYQIYKNSNVMYLNKSDNKQKLMENINCHYENFNSKNNASLLPVQENRKNDNGFYMNSQKYMKNILKEPAQSEGSFYSYEKGYHNYNNGNKASTIKELDINMKQICKDGYDVNKKIKKNQERKECNVNYFPYKTSAYEDKTNNTTLNMLKKVRTYSHTSSDHFLNNSYVNKNIQTTFQDHKQNVDDNSYGYIVKNVEDNYMSKLNNLSPRKEKMNMEHLKERKEQHNRMLSSEKNCCFIDDNNETNYNRVVLLKNIDKEIEIDNISEHLIEERNNNSSLEYHNLKQNGNDKIPKGKDNMCDISDIYNKNIYTNENKFDEFDEFAEIYDNINKDIHKSKENNNFDMYDRNKHIKNEEDEFLEIYHNTKGLKNIEMDEFLEITDKSKKTKENNVHVDEFLEIINKNKNINESDVHVDEFFEIIEDTQKMKNNEIELDEFFEIIESTQKMKNKENELDEFFEIVDKTQNVNNKEVPVYINLENHTKDDNINKNSVMNNMLFENVIEKEANINIDFVKEEEKDTIKSFSRNYTYNTNAVSNEENDINLLHFYDAYETTKGDNKQHKSFMYASGKEVIINKDILKEMREKIFDDDKDTNYSSEENNKGDNKYNKELTEKIVERDMNLYMDRLNEEKDILKPFPRNFTCNTNVSSNEEALINLSELCDINENAKITNEQNRSFTYASGKSIHINQDILKEMHEKFAKKKNAELNTPFIYTSGKDVNINKDIKTDIEDKIFEDDTNDSYEESVNIDNKELNTSFTYASGKAININKDKLKEMRHKLFDDDDGYNNYSFEEYKNEKNNNEKNNNTLYTSFTYASGKEVNINKDKLKEMRHKLFDDDDGYNNYSFEENKNDHNKQVNTSFTYASGKEVNINKDKLKEMRHKLFDNDDGYNNYGSDQKIRSEKKNILYVSHDSEKSRKVVEDKILRENERAQIDDNKNGYEKNIEEKCVRSLSCEYRDKGSEDVDMTKSKEQELYKLDKYDDYINKKDELNKDDKNCRLLDKCTLQMNKKRKMRFDNISNSKRDFINPRQRKQIKILEEEKNMNIYNKNNNINNNNKCKKLNLKINVRNYVKLIKDNLLNISIKKKIKDCKLTNTLIYINENKTPFHFHWFKDDYIYFYKNKETEEYYICDINILYELFILTLKEMNLFDIYDFNWFYKKYKLISISLNRTYRKNLKKNYKSIKKEIMNKIIRDNYLHNDIAGGLSIHEYYDNFIYEYLNAHTYINLRRKHIKLVSNGYKERIYLNNEKEGTNHDNKNKWNNYEMEKDEFIDIKNLDDIKFNEEKDFMDKLNKMEYKELKKKNYMKMIIKSIDETEAPCPLKFMYKLLKRYLEERSKKKSILQLLKDRTISSKISMNLRVEEIIIEKKKTIKNNKNNEHNNNFNDDIYDIHNDDNYNIVLILSDNFDYIHCFVKDDYLKNFIISEKIRKGNIIKINALDIYNNNMGEGKENHGIHTIYFLLSSNDLIEIDKKDTLKIGFTKYKAKKIRCIQDFGSTCFFIDVIMISKSDFSYGFYDQVKKKYYLLNRNVYEKLIYNLKNEITKMFHEENFKENNEYIRLKNELTMFLEATPFCTIQAIDYSSLERIKDTDSYEDKIGYLINSLCQIKMFKIDEGTYESLRKGSRIQLFNVFVQKSNHNNNKFNQFLDDHVLDDFLFNTFNGKIHGDNIKRALNYHMFESRFLKDITKINNDDITYDKYLQCIHASVLKKKHYAPIVFQALHSTYINIDEKYKSKLFEQLEDVLKLQNYIQLKTDGSIVTKETKEIKEKTYPSFIYTNIYKIPVLSSVHFHIFKNYIKQNNRENKIYFDLIQGNLYYISGVVIHYTDVEIKDIIDFKCAQEKKKLLNYKIFLLTSNGHLCCVNVSMTCPDFLISSCKKDYENKEREILKKMIHVYCVEEKEKKNNNKVEINNSNKKKNETNTYKSNNVHKNHKDLFNYLYKTENTNYEEGSSKYDINFKNFDMVLFFKDIEFINYDDKNDIFNFRSYTHPHFDSLKMYSNEFIKMKGNMEDLIKLNYITFEKNKIVIKLEDHCKIKVDKNNISSMHFLYLLIYSKCKSIELTGVCVENNYLSTFLKNIWNIFVP</sequence>